<accession>A0A8H4UGB9</accession>
<feature type="compositionally biased region" description="Acidic residues" evidence="1">
    <location>
        <begin position="52"/>
        <end position="69"/>
    </location>
</feature>
<reference evidence="3" key="2">
    <citation type="submission" date="2020-05" db="EMBL/GenBank/DDBJ databases">
        <authorList>
            <person name="Kim H.-S."/>
            <person name="Proctor R.H."/>
            <person name="Brown D.W."/>
        </authorList>
    </citation>
    <scope>NUCLEOTIDE SEQUENCE</scope>
    <source>
        <strain evidence="3">NRRL 22465</strain>
    </source>
</reference>
<reference evidence="3" key="1">
    <citation type="journal article" date="2020" name="BMC Genomics">
        <title>Correction to: Identification and distribution of gene clusters required for synthesis of sphingolipid metabolism inhibitors in diverse species of the filamentous fungus Fusarium.</title>
        <authorList>
            <person name="Kim H.S."/>
            <person name="Lohmar J.M."/>
            <person name="Busman M."/>
            <person name="Brown D.W."/>
            <person name="Naumann T.A."/>
            <person name="Divon H.H."/>
            <person name="Lysoe E."/>
            <person name="Uhlig S."/>
            <person name="Proctor R.H."/>
        </authorList>
    </citation>
    <scope>NUCLEOTIDE SEQUENCE</scope>
    <source>
        <strain evidence="3">NRRL 22465</strain>
    </source>
</reference>
<gene>
    <name evidence="3" type="ORF">FZEAL_7248</name>
</gene>
<evidence type="ECO:0000256" key="1">
    <source>
        <dbReference type="SAM" id="MobiDB-lite"/>
    </source>
</evidence>
<keyword evidence="4" id="KW-1185">Reference proteome</keyword>
<dbReference type="Proteomes" id="UP000635477">
    <property type="component" value="Unassembled WGS sequence"/>
</dbReference>
<sequence>MERGRDKDKLPLDLEYVPFRLFFWIIVFALVLTYLTNPGDEFDHIRPQQVVETEEPDGEDGEDAKDESN</sequence>
<keyword evidence="2" id="KW-0472">Membrane</keyword>
<organism evidence="3 4">
    <name type="scientific">Fusarium zealandicum</name>
    <dbReference type="NCBI Taxonomy" id="1053134"/>
    <lineage>
        <taxon>Eukaryota</taxon>
        <taxon>Fungi</taxon>
        <taxon>Dikarya</taxon>
        <taxon>Ascomycota</taxon>
        <taxon>Pezizomycotina</taxon>
        <taxon>Sordariomycetes</taxon>
        <taxon>Hypocreomycetidae</taxon>
        <taxon>Hypocreales</taxon>
        <taxon>Nectriaceae</taxon>
        <taxon>Fusarium</taxon>
        <taxon>Fusarium staphyleae species complex</taxon>
    </lineage>
</organism>
<keyword evidence="2" id="KW-1133">Transmembrane helix</keyword>
<comment type="caution">
    <text evidence="3">The sequence shown here is derived from an EMBL/GenBank/DDBJ whole genome shotgun (WGS) entry which is preliminary data.</text>
</comment>
<evidence type="ECO:0000313" key="3">
    <source>
        <dbReference type="EMBL" id="KAF4976030.1"/>
    </source>
</evidence>
<protein>
    <submittedName>
        <fullName evidence="3">Uncharacterized protein</fullName>
    </submittedName>
</protein>
<evidence type="ECO:0000313" key="4">
    <source>
        <dbReference type="Proteomes" id="UP000635477"/>
    </source>
</evidence>
<proteinExistence type="predicted"/>
<keyword evidence="2" id="KW-0812">Transmembrane</keyword>
<feature type="transmembrane region" description="Helical" evidence="2">
    <location>
        <begin position="21"/>
        <end position="37"/>
    </location>
</feature>
<feature type="region of interest" description="Disordered" evidence="1">
    <location>
        <begin position="41"/>
        <end position="69"/>
    </location>
</feature>
<dbReference type="EMBL" id="JABEYC010000577">
    <property type="protein sequence ID" value="KAF4976030.1"/>
    <property type="molecule type" value="Genomic_DNA"/>
</dbReference>
<dbReference type="AlphaFoldDB" id="A0A8H4UGB9"/>
<name>A0A8H4UGB9_9HYPO</name>
<evidence type="ECO:0000256" key="2">
    <source>
        <dbReference type="SAM" id="Phobius"/>
    </source>
</evidence>